<keyword evidence="1" id="KW-0812">Transmembrane</keyword>
<sequence>MAPNRLLQTAAIAHVLISLAHTAKGIPMFQEPAFRRLPPILLGAARAGWYQGSVFFAMMGLVNWKWATDGFNDSIDLAIASLISVIYFGSSGWYVKTGDRPTAGVLSLVALFQIASLRSTM</sequence>
<keyword evidence="1" id="KW-0472">Membrane</keyword>
<keyword evidence="2" id="KW-0732">Signal</keyword>
<keyword evidence="4" id="KW-1185">Reference proteome</keyword>
<dbReference type="OrthoDB" id="5399817at2759"/>
<dbReference type="Proteomes" id="UP000250140">
    <property type="component" value="Unassembled WGS sequence"/>
</dbReference>
<evidence type="ECO:0000313" key="4">
    <source>
        <dbReference type="Proteomes" id="UP000250140"/>
    </source>
</evidence>
<keyword evidence="1" id="KW-1133">Transmembrane helix</keyword>
<gene>
    <name evidence="3" type="ORF">AOQ84DRAFT_373919</name>
</gene>
<reference evidence="3 4" key="1">
    <citation type="journal article" date="2016" name="Nat. Commun.">
        <title>Ectomycorrhizal ecology is imprinted in the genome of the dominant symbiotic fungus Cenococcum geophilum.</title>
        <authorList>
            <consortium name="DOE Joint Genome Institute"/>
            <person name="Peter M."/>
            <person name="Kohler A."/>
            <person name="Ohm R.A."/>
            <person name="Kuo A."/>
            <person name="Krutzmann J."/>
            <person name="Morin E."/>
            <person name="Arend M."/>
            <person name="Barry K.W."/>
            <person name="Binder M."/>
            <person name="Choi C."/>
            <person name="Clum A."/>
            <person name="Copeland A."/>
            <person name="Grisel N."/>
            <person name="Haridas S."/>
            <person name="Kipfer T."/>
            <person name="LaButti K."/>
            <person name="Lindquist E."/>
            <person name="Lipzen A."/>
            <person name="Maire R."/>
            <person name="Meier B."/>
            <person name="Mihaltcheva S."/>
            <person name="Molinier V."/>
            <person name="Murat C."/>
            <person name="Poggeler S."/>
            <person name="Quandt C.A."/>
            <person name="Sperisen C."/>
            <person name="Tritt A."/>
            <person name="Tisserant E."/>
            <person name="Crous P.W."/>
            <person name="Henrissat B."/>
            <person name="Nehls U."/>
            <person name="Egli S."/>
            <person name="Spatafora J.W."/>
            <person name="Grigoriev I.V."/>
            <person name="Martin F.M."/>
        </authorList>
    </citation>
    <scope>NUCLEOTIDE SEQUENCE [LARGE SCALE GENOMIC DNA]</scope>
    <source>
        <strain evidence="3 4">CBS 207.34</strain>
    </source>
</reference>
<protein>
    <submittedName>
        <fullName evidence="3">Uncharacterized protein</fullName>
    </submittedName>
</protein>
<feature type="transmembrane region" description="Helical" evidence="1">
    <location>
        <begin position="74"/>
        <end position="95"/>
    </location>
</feature>
<evidence type="ECO:0000256" key="2">
    <source>
        <dbReference type="SAM" id="SignalP"/>
    </source>
</evidence>
<proteinExistence type="predicted"/>
<name>A0A8E2F6N4_9PEZI</name>
<feature type="transmembrane region" description="Helical" evidence="1">
    <location>
        <begin position="49"/>
        <end position="67"/>
    </location>
</feature>
<feature type="signal peptide" evidence="2">
    <location>
        <begin position="1"/>
        <end position="25"/>
    </location>
</feature>
<accession>A0A8E2F6N4</accession>
<organism evidence="3 4">
    <name type="scientific">Glonium stellatum</name>
    <dbReference type="NCBI Taxonomy" id="574774"/>
    <lineage>
        <taxon>Eukaryota</taxon>
        <taxon>Fungi</taxon>
        <taxon>Dikarya</taxon>
        <taxon>Ascomycota</taxon>
        <taxon>Pezizomycotina</taxon>
        <taxon>Dothideomycetes</taxon>
        <taxon>Pleosporomycetidae</taxon>
        <taxon>Gloniales</taxon>
        <taxon>Gloniaceae</taxon>
        <taxon>Glonium</taxon>
    </lineage>
</organism>
<dbReference type="AlphaFoldDB" id="A0A8E2F6N4"/>
<feature type="chain" id="PRO_5035001733" evidence="2">
    <location>
        <begin position="26"/>
        <end position="121"/>
    </location>
</feature>
<evidence type="ECO:0000313" key="3">
    <source>
        <dbReference type="EMBL" id="OCL11545.1"/>
    </source>
</evidence>
<dbReference type="EMBL" id="KV749029">
    <property type="protein sequence ID" value="OCL11545.1"/>
    <property type="molecule type" value="Genomic_DNA"/>
</dbReference>
<evidence type="ECO:0000256" key="1">
    <source>
        <dbReference type="SAM" id="Phobius"/>
    </source>
</evidence>